<dbReference type="EMBL" id="CAFBON010000288">
    <property type="protein sequence ID" value="CAB5007303.1"/>
    <property type="molecule type" value="Genomic_DNA"/>
</dbReference>
<proteinExistence type="predicted"/>
<dbReference type="InterPro" id="IPR007362">
    <property type="entry name" value="DUF429"/>
</dbReference>
<dbReference type="Pfam" id="PF04250">
    <property type="entry name" value="DUF429"/>
    <property type="match status" value="1"/>
</dbReference>
<evidence type="ECO:0000313" key="4">
    <source>
        <dbReference type="EMBL" id="CAB5007303.1"/>
    </source>
</evidence>
<dbReference type="AlphaFoldDB" id="A0A6J6UFE2"/>
<sequence>MPPPLPYKPLAGVVPCPGGWLVQPARLFTATIVPEEPFVLESLADVIDYRPSFLYIVIDAPIGLPDKPFGGYRSCDHDARDLLGWPQRIAIPRVPSRDALYAPNMTKAQALEPWLTPLAYRRFRWIREVDTEVQAYHQRRIFSGNPDLSILLLNADRAASTSSFWSDGPAERLALLQDRLPGLRALAMAQPPRGSSLRHLLNAAALLWTARRIAGKAITRLPQDPQWDDQGRRIELVR</sequence>
<dbReference type="EMBL" id="CAFAAJ010000238">
    <property type="protein sequence ID" value="CAB4825306.1"/>
    <property type="molecule type" value="Genomic_DNA"/>
</dbReference>
<accession>A0A6J6UFE2</accession>
<organism evidence="2">
    <name type="scientific">freshwater metagenome</name>
    <dbReference type="NCBI Taxonomy" id="449393"/>
    <lineage>
        <taxon>unclassified sequences</taxon>
        <taxon>metagenomes</taxon>
        <taxon>ecological metagenomes</taxon>
    </lineage>
</organism>
<evidence type="ECO:0000313" key="1">
    <source>
        <dbReference type="EMBL" id="CAB4734032.1"/>
    </source>
</evidence>
<gene>
    <name evidence="1" type="ORF">UFOPK2602_02528</name>
    <name evidence="2" type="ORF">UFOPK2806_01455</name>
    <name evidence="3" type="ORF">UFOPK3001_02429</name>
    <name evidence="4" type="ORF">UFOPK3954_02123</name>
    <name evidence="5" type="ORF">UFOPK4306_02343</name>
</gene>
<name>A0A6J6UFE2_9ZZZZ</name>
<evidence type="ECO:0000313" key="3">
    <source>
        <dbReference type="EMBL" id="CAB4825306.1"/>
    </source>
</evidence>
<reference evidence="2" key="1">
    <citation type="submission" date="2020-05" db="EMBL/GenBank/DDBJ databases">
        <authorList>
            <person name="Chiriac C."/>
            <person name="Salcher M."/>
            <person name="Ghai R."/>
            <person name="Kavagutti S V."/>
        </authorList>
    </citation>
    <scope>NUCLEOTIDE SEQUENCE</scope>
</reference>
<protein>
    <submittedName>
        <fullName evidence="2">Unannotated protein</fullName>
    </submittedName>
</protein>
<evidence type="ECO:0000313" key="2">
    <source>
        <dbReference type="EMBL" id="CAB4758035.1"/>
    </source>
</evidence>
<dbReference type="EMBL" id="CAFBQP010000134">
    <property type="protein sequence ID" value="CAB5068270.1"/>
    <property type="molecule type" value="Genomic_DNA"/>
</dbReference>
<evidence type="ECO:0000313" key="5">
    <source>
        <dbReference type="EMBL" id="CAB5068270.1"/>
    </source>
</evidence>
<dbReference type="EMBL" id="CAEZYY010000018">
    <property type="protein sequence ID" value="CAB4758035.1"/>
    <property type="molecule type" value="Genomic_DNA"/>
</dbReference>
<dbReference type="EMBL" id="CAEZXX010000287">
    <property type="protein sequence ID" value="CAB4734032.1"/>
    <property type="molecule type" value="Genomic_DNA"/>
</dbReference>